<dbReference type="CDD" id="cd05006">
    <property type="entry name" value="SIS_GmhA"/>
    <property type="match status" value="1"/>
</dbReference>
<dbReference type="PROSITE" id="PS51464">
    <property type="entry name" value="SIS"/>
    <property type="match status" value="1"/>
</dbReference>
<proteinExistence type="predicted"/>
<sequence>MSVEYVKNYLGDVSALAAKIQKEQSEALNAAIEALFVAWRDGSAVFILGNGGSASTASHFAADLAKTVNDAPMAQGLRALTPWDNVPLISAIVNDRPKEDYFTAWLDTYYEQGGLGIGISVHGGSGTDHGGKWSQNLLKGLGYIKHRGGITIGLTGFDGGPMARMVNISIIVPADSTPLVESFHVVLHHLIAFGLKERIGAERKKGG</sequence>
<comment type="caution">
    <text evidence="2">The sequence shown here is derived from an EMBL/GenBank/DDBJ whole genome shotgun (WGS) entry which is preliminary data.</text>
</comment>
<dbReference type="InterPro" id="IPR035461">
    <property type="entry name" value="GmhA/DiaA"/>
</dbReference>
<name>A0A1G2KRQ5_9BACT</name>
<dbReference type="PANTHER" id="PTHR30390:SF8">
    <property type="entry name" value="SUGAR ISOMERASE (SIS)"/>
    <property type="match status" value="1"/>
</dbReference>
<feature type="domain" description="SIS" evidence="1">
    <location>
        <begin position="35"/>
        <end position="201"/>
    </location>
</feature>
<accession>A0A1G2KRQ5</accession>
<dbReference type="GO" id="GO:0097367">
    <property type="term" value="F:carbohydrate derivative binding"/>
    <property type="evidence" value="ECO:0007669"/>
    <property type="project" value="InterPro"/>
</dbReference>
<evidence type="ECO:0000259" key="1">
    <source>
        <dbReference type="PROSITE" id="PS51464"/>
    </source>
</evidence>
<reference evidence="2 3" key="1">
    <citation type="journal article" date="2016" name="Nat. Commun.">
        <title>Thousands of microbial genomes shed light on interconnected biogeochemical processes in an aquifer system.</title>
        <authorList>
            <person name="Anantharaman K."/>
            <person name="Brown C.T."/>
            <person name="Hug L.A."/>
            <person name="Sharon I."/>
            <person name="Castelle C.J."/>
            <person name="Probst A.J."/>
            <person name="Thomas B.C."/>
            <person name="Singh A."/>
            <person name="Wilkins M.J."/>
            <person name="Karaoz U."/>
            <person name="Brodie E.L."/>
            <person name="Williams K.H."/>
            <person name="Hubbard S.S."/>
            <person name="Banfield J.F."/>
        </authorList>
    </citation>
    <scope>NUCLEOTIDE SEQUENCE [LARGE SCALE GENOMIC DNA]</scope>
</reference>
<dbReference type="AlphaFoldDB" id="A0A1G2KRQ5"/>
<dbReference type="Gene3D" id="3.40.50.10490">
    <property type="entry name" value="Glucose-6-phosphate isomerase like protein, domain 1"/>
    <property type="match status" value="1"/>
</dbReference>
<dbReference type="InterPro" id="IPR001347">
    <property type="entry name" value="SIS_dom"/>
</dbReference>
<evidence type="ECO:0000313" key="2">
    <source>
        <dbReference type="EMBL" id="OHA02127.1"/>
    </source>
</evidence>
<protein>
    <recommendedName>
        <fullName evidence="1">SIS domain-containing protein</fullName>
    </recommendedName>
</protein>
<dbReference type="InterPro" id="IPR050099">
    <property type="entry name" value="SIS_GmhA/DiaA_subfam"/>
</dbReference>
<organism evidence="2 3">
    <name type="scientific">Candidatus Sungbacteria bacterium RIFCSPHIGHO2_02_FULL_51_29</name>
    <dbReference type="NCBI Taxonomy" id="1802273"/>
    <lineage>
        <taxon>Bacteria</taxon>
        <taxon>Candidatus Sungiibacteriota</taxon>
    </lineage>
</organism>
<dbReference type="SUPFAM" id="SSF53697">
    <property type="entry name" value="SIS domain"/>
    <property type="match status" value="1"/>
</dbReference>
<gene>
    <name evidence="2" type="ORF">A3C16_04895</name>
</gene>
<dbReference type="InterPro" id="IPR046348">
    <property type="entry name" value="SIS_dom_sf"/>
</dbReference>
<dbReference type="GO" id="GO:1901135">
    <property type="term" value="P:carbohydrate derivative metabolic process"/>
    <property type="evidence" value="ECO:0007669"/>
    <property type="project" value="InterPro"/>
</dbReference>
<evidence type="ECO:0000313" key="3">
    <source>
        <dbReference type="Proteomes" id="UP000177811"/>
    </source>
</evidence>
<dbReference type="Proteomes" id="UP000177811">
    <property type="component" value="Unassembled WGS sequence"/>
</dbReference>
<dbReference type="Pfam" id="PF13580">
    <property type="entry name" value="SIS_2"/>
    <property type="match status" value="1"/>
</dbReference>
<dbReference type="EMBL" id="MHQL01000045">
    <property type="protein sequence ID" value="OHA02127.1"/>
    <property type="molecule type" value="Genomic_DNA"/>
</dbReference>
<dbReference type="PANTHER" id="PTHR30390">
    <property type="entry name" value="SEDOHEPTULOSE 7-PHOSPHATE ISOMERASE / DNAA INITIATOR-ASSOCIATING FACTOR FOR REPLICATION INITIATION"/>
    <property type="match status" value="1"/>
</dbReference>